<sequence>MCRGQPPRQTGHSQQITNILIRIDGDHAASEAYVTATLRFEQDGVRRQATVLGRHLDRWSCRAGRWAVDHRHFVCDLDEVHDLAEERLRSWGHRDRDDPSYALFAFDR</sequence>
<evidence type="ECO:0000313" key="2">
    <source>
        <dbReference type="EMBL" id="QTH21123.1"/>
    </source>
</evidence>
<dbReference type="Proteomes" id="UP000664914">
    <property type="component" value="Chromosome"/>
</dbReference>
<proteinExistence type="predicted"/>
<reference evidence="2" key="1">
    <citation type="submission" date="2020-07" db="EMBL/GenBank/DDBJ databases">
        <authorList>
            <person name="Camacho E."/>
        </authorList>
    </citation>
    <scope>NUCLEOTIDE SEQUENCE</scope>
    <source>
        <strain evidence="2">MPO218</strain>
    </source>
</reference>
<dbReference type="Gene3D" id="3.10.450.50">
    <property type="match status" value="1"/>
</dbReference>
<dbReference type="SUPFAM" id="SSF54427">
    <property type="entry name" value="NTF2-like"/>
    <property type="match status" value="1"/>
</dbReference>
<accession>A0A975D1F2</accession>
<protein>
    <submittedName>
        <fullName evidence="2">Nuclear transport factor 2 family protein</fullName>
    </submittedName>
</protein>
<dbReference type="Pfam" id="PF13577">
    <property type="entry name" value="SnoaL_4"/>
    <property type="match status" value="1"/>
</dbReference>
<name>A0A975D1F2_9SPHN</name>
<evidence type="ECO:0000313" key="3">
    <source>
        <dbReference type="Proteomes" id="UP000664914"/>
    </source>
</evidence>
<evidence type="ECO:0000259" key="1">
    <source>
        <dbReference type="Pfam" id="PF13577"/>
    </source>
</evidence>
<organism evidence="2 3">
    <name type="scientific">Rhizorhabdus wittichii</name>
    <dbReference type="NCBI Taxonomy" id="160791"/>
    <lineage>
        <taxon>Bacteria</taxon>
        <taxon>Pseudomonadati</taxon>
        <taxon>Pseudomonadota</taxon>
        <taxon>Alphaproteobacteria</taxon>
        <taxon>Sphingomonadales</taxon>
        <taxon>Sphingomonadaceae</taxon>
        <taxon>Rhizorhabdus</taxon>
    </lineage>
</organism>
<feature type="domain" description="SnoaL-like" evidence="1">
    <location>
        <begin position="8"/>
        <end position="72"/>
    </location>
</feature>
<dbReference type="EMBL" id="CP059319">
    <property type="protein sequence ID" value="QTH21123.1"/>
    <property type="molecule type" value="Genomic_DNA"/>
</dbReference>
<reference evidence="2" key="2">
    <citation type="submission" date="2021-04" db="EMBL/GenBank/DDBJ databases">
        <title>Isolation and genomic analysis of the ibuprofen-degrading bacterium Sphingomonas strain MPO218.</title>
        <authorList>
            <person name="Aulestia M."/>
            <person name="Flores A."/>
            <person name="Mangas E.L."/>
            <person name="Perez-Pulido A.J."/>
            <person name="Santero E."/>
            <person name="Camacho E.M."/>
        </authorList>
    </citation>
    <scope>NUCLEOTIDE SEQUENCE</scope>
    <source>
        <strain evidence="2">MPO218</strain>
    </source>
</reference>
<dbReference type="InterPro" id="IPR032710">
    <property type="entry name" value="NTF2-like_dom_sf"/>
</dbReference>
<dbReference type="InterPro" id="IPR037401">
    <property type="entry name" value="SnoaL-like"/>
</dbReference>
<dbReference type="RefSeq" id="WP_208632485.1">
    <property type="nucleotide sequence ID" value="NZ_CP059319.1"/>
</dbReference>
<dbReference type="AlphaFoldDB" id="A0A975D1F2"/>
<gene>
    <name evidence="2" type="ORF">HRJ34_22850</name>
</gene>